<keyword evidence="2" id="KW-1185">Reference proteome</keyword>
<name>A0A4U6U1F1_SETVI</name>
<evidence type="ECO:0000313" key="2">
    <source>
        <dbReference type="Proteomes" id="UP000298652"/>
    </source>
</evidence>
<dbReference type="Proteomes" id="UP000298652">
    <property type="component" value="Chromosome 7"/>
</dbReference>
<dbReference type="AlphaFoldDB" id="A0A4U6U1F1"/>
<evidence type="ECO:0000313" key="1">
    <source>
        <dbReference type="EMBL" id="TKW07109.1"/>
    </source>
</evidence>
<sequence length="104" mass="11671">MADQLLEAYHGLDEKWRGASRGRFVEMIVMVGCFLLVLMSENGRQEDYAPNDPIFSAHGGPQLESLIADSFPTTRSVEDLKSRYYSGGNIGLVQVISYWCTHVQ</sequence>
<reference evidence="1" key="1">
    <citation type="submission" date="2019-03" db="EMBL/GenBank/DDBJ databases">
        <title>WGS assembly of Setaria viridis.</title>
        <authorList>
            <person name="Huang P."/>
            <person name="Jenkins J."/>
            <person name="Grimwood J."/>
            <person name="Barry K."/>
            <person name="Healey A."/>
            <person name="Mamidi S."/>
            <person name="Sreedasyam A."/>
            <person name="Shu S."/>
            <person name="Feldman M."/>
            <person name="Wu J."/>
            <person name="Yu Y."/>
            <person name="Chen C."/>
            <person name="Johnson J."/>
            <person name="Rokhsar D."/>
            <person name="Baxter I."/>
            <person name="Schmutz J."/>
            <person name="Brutnell T."/>
            <person name="Kellogg E."/>
        </authorList>
    </citation>
    <scope>NUCLEOTIDE SEQUENCE [LARGE SCALE GENOMIC DNA]</scope>
</reference>
<proteinExistence type="predicted"/>
<dbReference type="EMBL" id="CM016558">
    <property type="protein sequence ID" value="TKW07109.1"/>
    <property type="molecule type" value="Genomic_DNA"/>
</dbReference>
<gene>
    <name evidence="1" type="ORF">SEVIR_7G286466v2</name>
</gene>
<dbReference type="Gramene" id="TKW07109">
    <property type="protein sequence ID" value="TKW07109"/>
    <property type="gene ID" value="SEVIR_7G286466v2"/>
</dbReference>
<protein>
    <submittedName>
        <fullName evidence="1">Uncharacterized protein</fullName>
    </submittedName>
</protein>
<accession>A0A4U6U1F1</accession>
<organism evidence="1 2">
    <name type="scientific">Setaria viridis</name>
    <name type="common">Green bristlegrass</name>
    <name type="synonym">Setaria italica subsp. viridis</name>
    <dbReference type="NCBI Taxonomy" id="4556"/>
    <lineage>
        <taxon>Eukaryota</taxon>
        <taxon>Viridiplantae</taxon>
        <taxon>Streptophyta</taxon>
        <taxon>Embryophyta</taxon>
        <taxon>Tracheophyta</taxon>
        <taxon>Spermatophyta</taxon>
        <taxon>Magnoliopsida</taxon>
        <taxon>Liliopsida</taxon>
        <taxon>Poales</taxon>
        <taxon>Poaceae</taxon>
        <taxon>PACMAD clade</taxon>
        <taxon>Panicoideae</taxon>
        <taxon>Panicodae</taxon>
        <taxon>Paniceae</taxon>
        <taxon>Cenchrinae</taxon>
        <taxon>Setaria</taxon>
    </lineage>
</organism>